<dbReference type="InterPro" id="IPR020013">
    <property type="entry name" value="Flagellar_FlgE/F/G"/>
</dbReference>
<gene>
    <name evidence="8" type="ORF">H8K55_15880</name>
</gene>
<keyword evidence="3 4" id="KW-0975">Bacterial flagellum</keyword>
<dbReference type="Pfam" id="PF00460">
    <property type="entry name" value="Flg_bb_rod"/>
    <property type="match status" value="1"/>
</dbReference>
<dbReference type="NCBIfam" id="TIGR03506">
    <property type="entry name" value="FlgEFG_subfam"/>
    <property type="match status" value="1"/>
</dbReference>
<feature type="domain" description="Flagellar basal-body/hook protein C-terminal" evidence="6">
    <location>
        <begin position="206"/>
        <end position="250"/>
    </location>
</feature>
<comment type="subcellular location">
    <subcellularLocation>
        <location evidence="1 4">Bacterial flagellum basal body</location>
    </subcellularLocation>
</comment>
<name>A0ABR6YET0_9BURK</name>
<keyword evidence="9" id="KW-1185">Reference proteome</keyword>
<dbReference type="InterPro" id="IPR053967">
    <property type="entry name" value="LlgE_F_G-like_D1"/>
</dbReference>
<keyword evidence="8" id="KW-0966">Cell projection</keyword>
<dbReference type="Pfam" id="PF06429">
    <property type="entry name" value="Flg_bbr_C"/>
    <property type="match status" value="1"/>
</dbReference>
<comment type="similarity">
    <text evidence="2 4">Belongs to the flagella basal body rod proteins family.</text>
</comment>
<comment type="caution">
    <text evidence="8">The sequence shown here is derived from an EMBL/GenBank/DDBJ whole genome shotgun (WGS) entry which is preliminary data.</text>
</comment>
<evidence type="ECO:0000313" key="9">
    <source>
        <dbReference type="Proteomes" id="UP000624279"/>
    </source>
</evidence>
<dbReference type="InterPro" id="IPR037925">
    <property type="entry name" value="FlgE/F/G-like"/>
</dbReference>
<evidence type="ECO:0000256" key="1">
    <source>
        <dbReference type="ARBA" id="ARBA00004117"/>
    </source>
</evidence>
<keyword evidence="8" id="KW-0969">Cilium</keyword>
<dbReference type="EMBL" id="JACOGA010000015">
    <property type="protein sequence ID" value="MBC3875069.1"/>
    <property type="molecule type" value="Genomic_DNA"/>
</dbReference>
<dbReference type="RefSeq" id="WP_186943045.1">
    <property type="nucleotide sequence ID" value="NZ_JACOGA010000015.1"/>
</dbReference>
<evidence type="ECO:0000256" key="4">
    <source>
        <dbReference type="RuleBase" id="RU362116"/>
    </source>
</evidence>
<dbReference type="InterPro" id="IPR001444">
    <property type="entry name" value="Flag_bb_rod_N"/>
</dbReference>
<evidence type="ECO:0000259" key="6">
    <source>
        <dbReference type="Pfam" id="PF06429"/>
    </source>
</evidence>
<evidence type="ECO:0000259" key="5">
    <source>
        <dbReference type="Pfam" id="PF00460"/>
    </source>
</evidence>
<accession>A0ABR6YET0</accession>
<organism evidence="8 9">
    <name type="scientific">Undibacterium flavidum</name>
    <dbReference type="NCBI Taxonomy" id="2762297"/>
    <lineage>
        <taxon>Bacteria</taxon>
        <taxon>Pseudomonadati</taxon>
        <taxon>Pseudomonadota</taxon>
        <taxon>Betaproteobacteria</taxon>
        <taxon>Burkholderiales</taxon>
        <taxon>Oxalobacteraceae</taxon>
        <taxon>Undibacterium</taxon>
    </lineage>
</organism>
<feature type="domain" description="Flagellar basal body rod protein N-terminal" evidence="5">
    <location>
        <begin position="12"/>
        <end position="35"/>
    </location>
</feature>
<keyword evidence="8" id="KW-0282">Flagellum</keyword>
<protein>
    <submittedName>
        <fullName evidence="8">Flagellar hook-basal body protein</fullName>
    </submittedName>
</protein>
<proteinExistence type="inferred from homology"/>
<reference evidence="8 9" key="1">
    <citation type="submission" date="2020-08" db="EMBL/GenBank/DDBJ databases">
        <title>Novel species isolated from subtropical streams in China.</title>
        <authorList>
            <person name="Lu H."/>
        </authorList>
    </citation>
    <scope>NUCLEOTIDE SEQUENCE [LARGE SCALE GENOMIC DNA]</scope>
    <source>
        <strain evidence="8 9">LX15W</strain>
    </source>
</reference>
<sequence length="255" mass="27903">MRGILAVTLQSMQNDMKRVDVVGANLANATTSGYKREMVIERPFVELMMQTASTAQNASTDESHPLMAQVMTDTRAGMLKATGQKLDLALGGNGYFEIQTNDGIAYTRQGNLQLDARGRLVTAQGYPVLGKAGEIFLKTSNPIIDENGNIRDGSLDHQGTATTDKVLAQIKVMTMKDSRALRKIGDGLIVANEQAEWTEASSPMIKQGHLENSNVSSMEEMVQLMQAMRHFESMQKVTQGYDEMLGTAIRKLGDI</sequence>
<evidence type="ECO:0000259" key="7">
    <source>
        <dbReference type="Pfam" id="PF22692"/>
    </source>
</evidence>
<feature type="domain" description="Flagellar hook protein FlgE/F/G-like D1" evidence="7">
    <location>
        <begin position="89"/>
        <end position="150"/>
    </location>
</feature>
<dbReference type="PANTHER" id="PTHR30435">
    <property type="entry name" value="FLAGELLAR PROTEIN"/>
    <property type="match status" value="1"/>
</dbReference>
<dbReference type="Pfam" id="PF22692">
    <property type="entry name" value="LlgE_F_G_D1"/>
    <property type="match status" value="1"/>
</dbReference>
<dbReference type="PANTHER" id="PTHR30435:SF19">
    <property type="entry name" value="FLAGELLAR BASAL-BODY ROD PROTEIN FLGG"/>
    <property type="match status" value="1"/>
</dbReference>
<evidence type="ECO:0000313" key="8">
    <source>
        <dbReference type="EMBL" id="MBC3875069.1"/>
    </source>
</evidence>
<dbReference type="InterPro" id="IPR010930">
    <property type="entry name" value="Flg_bb/hook_C_dom"/>
</dbReference>
<evidence type="ECO:0000256" key="3">
    <source>
        <dbReference type="ARBA" id="ARBA00023143"/>
    </source>
</evidence>
<dbReference type="Proteomes" id="UP000624279">
    <property type="component" value="Unassembled WGS sequence"/>
</dbReference>
<evidence type="ECO:0000256" key="2">
    <source>
        <dbReference type="ARBA" id="ARBA00009677"/>
    </source>
</evidence>
<dbReference type="SUPFAM" id="SSF117143">
    <property type="entry name" value="Flagellar hook protein flgE"/>
    <property type="match status" value="1"/>
</dbReference>